<evidence type="ECO:0000256" key="3">
    <source>
        <dbReference type="ARBA" id="ARBA00022692"/>
    </source>
</evidence>
<dbReference type="PIRSF" id="PIRSF002419">
    <property type="entry name" value="Tetraspanin"/>
    <property type="match status" value="1"/>
</dbReference>
<dbReference type="InterPro" id="IPR008952">
    <property type="entry name" value="Tetraspanin_EC2_sf"/>
</dbReference>
<sequence length="235" mass="25671">MKTCELSVIKYTLFIFNLIFAISGVGLIIAGSLVLAEVGEFSHFLEGKILAPPVVLIVAGCIVFLVASLGCYGAIRESYYMLMAFALCLLIIFVIEFAVGIAAATYKNQFQSVLKEAMTDSLSKYESSKSDKIAWDNIQTKLECCGVDGPMDWSKRPPTCCHPTRENAPDPSPEHCRNAKPGDDFLYNYGCFEELQMKAESSSKVLIGVGIGVAFIQIIGIILACWLASAVKNRE</sequence>
<accession>A0A9P0DKX7</accession>
<keyword evidence="9" id="KW-1185">Reference proteome</keyword>
<dbReference type="PRINTS" id="PR00259">
    <property type="entry name" value="TMFOUR"/>
</dbReference>
<dbReference type="Pfam" id="PF00335">
    <property type="entry name" value="Tetraspanin"/>
    <property type="match status" value="1"/>
</dbReference>
<keyword evidence="3 7" id="KW-0812">Transmembrane</keyword>
<protein>
    <recommendedName>
        <fullName evidence="7">Tetraspanin</fullName>
    </recommendedName>
</protein>
<feature type="disulfide bond" evidence="6">
    <location>
        <begin position="145"/>
        <end position="161"/>
    </location>
</feature>
<dbReference type="Gene3D" id="1.10.1450.10">
    <property type="entry name" value="Tetraspanin"/>
    <property type="match status" value="1"/>
</dbReference>
<dbReference type="SUPFAM" id="SSF48652">
    <property type="entry name" value="Tetraspanin"/>
    <property type="match status" value="1"/>
</dbReference>
<keyword evidence="6" id="KW-1015">Disulfide bond</keyword>
<proteinExistence type="inferred from homology"/>
<feature type="transmembrane region" description="Helical" evidence="7">
    <location>
        <begin position="54"/>
        <end position="75"/>
    </location>
</feature>
<organism evidence="8 9">
    <name type="scientific">Phaedon cochleariae</name>
    <name type="common">Mustard beetle</name>
    <dbReference type="NCBI Taxonomy" id="80249"/>
    <lineage>
        <taxon>Eukaryota</taxon>
        <taxon>Metazoa</taxon>
        <taxon>Ecdysozoa</taxon>
        <taxon>Arthropoda</taxon>
        <taxon>Hexapoda</taxon>
        <taxon>Insecta</taxon>
        <taxon>Pterygota</taxon>
        <taxon>Neoptera</taxon>
        <taxon>Endopterygota</taxon>
        <taxon>Coleoptera</taxon>
        <taxon>Polyphaga</taxon>
        <taxon>Cucujiformia</taxon>
        <taxon>Chrysomeloidea</taxon>
        <taxon>Chrysomelidae</taxon>
        <taxon>Chrysomelinae</taxon>
        <taxon>Chrysomelini</taxon>
        <taxon>Phaedon</taxon>
    </lineage>
</organism>
<evidence type="ECO:0000313" key="9">
    <source>
        <dbReference type="Proteomes" id="UP001153737"/>
    </source>
</evidence>
<evidence type="ECO:0000256" key="1">
    <source>
        <dbReference type="ARBA" id="ARBA00004141"/>
    </source>
</evidence>
<dbReference type="InterPro" id="IPR000301">
    <property type="entry name" value="Tetraspanin_animals"/>
</dbReference>
<dbReference type="Proteomes" id="UP001153737">
    <property type="component" value="Chromosome 15"/>
</dbReference>
<evidence type="ECO:0000256" key="5">
    <source>
        <dbReference type="ARBA" id="ARBA00023136"/>
    </source>
</evidence>
<comment type="similarity">
    <text evidence="2 7">Belongs to the tetraspanin (TM4SF) family.</text>
</comment>
<evidence type="ECO:0000313" key="8">
    <source>
        <dbReference type="EMBL" id="CAH1154155.1"/>
    </source>
</evidence>
<dbReference type="PANTHER" id="PTHR19282">
    <property type="entry name" value="TETRASPANIN"/>
    <property type="match status" value="1"/>
</dbReference>
<gene>
    <name evidence="8" type="ORF">PHAECO_LOCUS4762</name>
</gene>
<name>A0A9P0DKX7_PHACE</name>
<evidence type="ECO:0000256" key="4">
    <source>
        <dbReference type="ARBA" id="ARBA00022989"/>
    </source>
</evidence>
<evidence type="ECO:0000256" key="7">
    <source>
        <dbReference type="RuleBase" id="RU361218"/>
    </source>
</evidence>
<comment type="subcellular location">
    <subcellularLocation>
        <location evidence="1 7">Membrane</location>
        <topology evidence="1 7">Multi-pass membrane protein</topology>
    </subcellularLocation>
</comment>
<dbReference type="InterPro" id="IPR018499">
    <property type="entry name" value="Tetraspanin/Peripherin"/>
</dbReference>
<keyword evidence="4 7" id="KW-1133">Transmembrane helix</keyword>
<feature type="transmembrane region" description="Helical" evidence="7">
    <location>
        <begin position="82"/>
        <end position="106"/>
    </location>
</feature>
<dbReference type="GO" id="GO:0005886">
    <property type="term" value="C:plasma membrane"/>
    <property type="evidence" value="ECO:0007669"/>
    <property type="project" value="TreeGrafter"/>
</dbReference>
<evidence type="ECO:0000256" key="2">
    <source>
        <dbReference type="ARBA" id="ARBA00006840"/>
    </source>
</evidence>
<dbReference type="PANTHER" id="PTHR19282:SF273">
    <property type="entry name" value="TETRASPANIN"/>
    <property type="match status" value="1"/>
</dbReference>
<dbReference type="EMBL" id="OU896721">
    <property type="protein sequence ID" value="CAH1154155.1"/>
    <property type="molecule type" value="Genomic_DNA"/>
</dbReference>
<dbReference type="OrthoDB" id="5982705at2759"/>
<feature type="transmembrane region" description="Helical" evidence="7">
    <location>
        <begin position="205"/>
        <end position="228"/>
    </location>
</feature>
<evidence type="ECO:0000256" key="6">
    <source>
        <dbReference type="PIRSR" id="PIRSR002419-1"/>
    </source>
</evidence>
<reference evidence="8" key="2">
    <citation type="submission" date="2022-10" db="EMBL/GenBank/DDBJ databases">
        <authorList>
            <consortium name="ENA_rothamsted_submissions"/>
            <consortium name="culmorum"/>
            <person name="King R."/>
        </authorList>
    </citation>
    <scope>NUCLEOTIDE SEQUENCE</scope>
</reference>
<feature type="transmembrane region" description="Helical" evidence="7">
    <location>
        <begin position="12"/>
        <end position="34"/>
    </location>
</feature>
<keyword evidence="5 7" id="KW-0472">Membrane</keyword>
<dbReference type="AlphaFoldDB" id="A0A9P0DKX7"/>
<dbReference type="CDD" id="cd03127">
    <property type="entry name" value="tetraspanin_LEL"/>
    <property type="match status" value="1"/>
</dbReference>
<reference evidence="8" key="1">
    <citation type="submission" date="2022-01" db="EMBL/GenBank/DDBJ databases">
        <authorList>
            <person name="King R."/>
        </authorList>
    </citation>
    <scope>NUCLEOTIDE SEQUENCE</scope>
</reference>